<name>A0ABT0CDX5_THEVL</name>
<proteinExistence type="predicted"/>
<dbReference type="InterPro" id="IPR011990">
    <property type="entry name" value="TPR-like_helical_dom_sf"/>
</dbReference>
<evidence type="ECO:0000256" key="1">
    <source>
        <dbReference type="PROSITE-ProRule" id="PRU00339"/>
    </source>
</evidence>
<dbReference type="SMART" id="SM00028">
    <property type="entry name" value="TPR"/>
    <property type="match status" value="2"/>
</dbReference>
<gene>
    <name evidence="3" type="ORF">JX360_13955</name>
</gene>
<feature type="compositionally biased region" description="Pro residues" evidence="2">
    <location>
        <begin position="101"/>
        <end position="115"/>
    </location>
</feature>
<feature type="region of interest" description="Disordered" evidence="2">
    <location>
        <begin position="90"/>
        <end position="156"/>
    </location>
</feature>
<reference evidence="3" key="1">
    <citation type="submission" date="2021-02" db="EMBL/GenBank/DDBJ databases">
        <title>The CRISPR/cas machinery reduction and long-range gene transfer in the hot spring cyanobacterium Synechococcus.</title>
        <authorList>
            <person name="Dvorak P."/>
            <person name="Jahodarova E."/>
            <person name="Hasler P."/>
            <person name="Poulickova A."/>
        </authorList>
    </citation>
    <scope>NUCLEOTIDE SEQUENCE</scope>
    <source>
        <strain evidence="3">Rupite</strain>
    </source>
</reference>
<keyword evidence="4" id="KW-1185">Reference proteome</keyword>
<keyword evidence="1" id="KW-0802">TPR repeat</keyword>
<dbReference type="Gene3D" id="1.25.40.10">
    <property type="entry name" value="Tetratricopeptide repeat domain"/>
    <property type="match status" value="1"/>
</dbReference>
<dbReference type="InterPro" id="IPR019734">
    <property type="entry name" value="TPR_rpt"/>
</dbReference>
<dbReference type="Pfam" id="PF13181">
    <property type="entry name" value="TPR_8"/>
    <property type="match status" value="1"/>
</dbReference>
<evidence type="ECO:0008006" key="5">
    <source>
        <dbReference type="Google" id="ProtNLM"/>
    </source>
</evidence>
<dbReference type="RefSeq" id="WP_244352104.1">
    <property type="nucleotide sequence ID" value="NZ_JAFIRA010000042.1"/>
</dbReference>
<dbReference type="Proteomes" id="UP000830835">
    <property type="component" value="Unassembled WGS sequence"/>
</dbReference>
<evidence type="ECO:0000313" key="3">
    <source>
        <dbReference type="EMBL" id="MCJ2543993.1"/>
    </source>
</evidence>
<dbReference type="EMBL" id="JAFIRA010000042">
    <property type="protein sequence ID" value="MCJ2543993.1"/>
    <property type="molecule type" value="Genomic_DNA"/>
</dbReference>
<dbReference type="PROSITE" id="PS50005">
    <property type="entry name" value="TPR"/>
    <property type="match status" value="1"/>
</dbReference>
<evidence type="ECO:0000313" key="4">
    <source>
        <dbReference type="Proteomes" id="UP000830835"/>
    </source>
</evidence>
<comment type="caution">
    <text evidence="3">The sequence shown here is derived from an EMBL/GenBank/DDBJ whole genome shotgun (WGS) entry which is preliminary data.</text>
</comment>
<dbReference type="SUPFAM" id="SSF48452">
    <property type="entry name" value="TPR-like"/>
    <property type="match status" value="1"/>
</dbReference>
<feature type="repeat" description="TPR" evidence="1">
    <location>
        <begin position="193"/>
        <end position="226"/>
    </location>
</feature>
<accession>A0ABT0CDX5</accession>
<sequence length="303" mass="34377">MASDTTGANSASLGQAAIRERNYGTALQLLRRAYRGDPSAENARWLATAYEEAGYTQLASLYRELSQERKEIQFQAPKPPSTLEQLKQLPAESPDRKTIPLPQPIPRPTPPPTPSDQPIWVYKPTPIDPKSISRQTPIRPHKEESAAVPEKSGEETTYLPVQHAPDLKNPQQGSPFARRLSQLHRQFKDEPTAELALQLAEAYDEQNNLKEAQRYYREVLDLDRTLMLRPMVQERLEELRQIQDPMADLSVQSLLKLGEKLEQEGEVARAEQVYRKILKMDATLDAHAAARKGLNRLYPDGKR</sequence>
<organism evidence="3 4">
    <name type="scientific">Thermostichus vulcanus str. 'Rupite'</name>
    <dbReference type="NCBI Taxonomy" id="2813851"/>
    <lineage>
        <taxon>Bacteria</taxon>
        <taxon>Bacillati</taxon>
        <taxon>Cyanobacteriota</taxon>
        <taxon>Cyanophyceae</taxon>
        <taxon>Thermostichales</taxon>
        <taxon>Thermostichaceae</taxon>
        <taxon>Thermostichus</taxon>
    </lineage>
</organism>
<protein>
    <recommendedName>
        <fullName evidence="5">Tetratricopeptide repeat protein</fullName>
    </recommendedName>
</protein>
<evidence type="ECO:0000256" key="2">
    <source>
        <dbReference type="SAM" id="MobiDB-lite"/>
    </source>
</evidence>